<dbReference type="Pfam" id="PF01490">
    <property type="entry name" value="Aa_trans"/>
    <property type="match status" value="1"/>
</dbReference>
<feature type="transmembrane region" description="Helical" evidence="9">
    <location>
        <begin position="258"/>
        <end position="279"/>
    </location>
</feature>
<feature type="transmembrane region" description="Helical" evidence="9">
    <location>
        <begin position="438"/>
        <end position="458"/>
    </location>
</feature>
<dbReference type="AlphaFoldDB" id="A0A427YSH0"/>
<evidence type="ECO:0000256" key="6">
    <source>
        <dbReference type="ARBA" id="ARBA00022989"/>
    </source>
</evidence>
<feature type="transmembrane region" description="Helical" evidence="9">
    <location>
        <begin position="464"/>
        <end position="483"/>
    </location>
</feature>
<keyword evidence="3" id="KW-0813">Transport</keyword>
<feature type="transmembrane region" description="Helical" evidence="9">
    <location>
        <begin position="86"/>
        <end position="104"/>
    </location>
</feature>
<evidence type="ECO:0000313" key="12">
    <source>
        <dbReference type="Proteomes" id="UP000279259"/>
    </source>
</evidence>
<comment type="caution">
    <text evidence="11">The sequence shown here is derived from an EMBL/GenBank/DDBJ whole genome shotgun (WGS) entry which is preliminary data.</text>
</comment>
<dbReference type="PANTHER" id="PTHR22950">
    <property type="entry name" value="AMINO ACID TRANSPORTER"/>
    <property type="match status" value="1"/>
</dbReference>
<gene>
    <name evidence="11" type="ORF">EHS25_006686</name>
</gene>
<keyword evidence="4 9" id="KW-0812">Transmembrane</keyword>
<evidence type="ECO:0000256" key="4">
    <source>
        <dbReference type="ARBA" id="ARBA00022692"/>
    </source>
</evidence>
<protein>
    <recommendedName>
        <fullName evidence="10">Amino acid transporter transmembrane domain-containing protein</fullName>
    </recommendedName>
</protein>
<evidence type="ECO:0000256" key="3">
    <source>
        <dbReference type="ARBA" id="ARBA00022448"/>
    </source>
</evidence>
<proteinExistence type="inferred from homology"/>
<feature type="domain" description="Amino acid transporter transmembrane" evidence="10">
    <location>
        <begin position="78"/>
        <end position="507"/>
    </location>
</feature>
<dbReference type="PANTHER" id="PTHR22950:SF692">
    <property type="entry name" value="TRANSMEMBRANE AMINO ACID TRANSPORTER FAMILY PROTEIN"/>
    <property type="match status" value="1"/>
</dbReference>
<organism evidence="11 12">
    <name type="scientific">Saitozyma podzolica</name>
    <dbReference type="NCBI Taxonomy" id="1890683"/>
    <lineage>
        <taxon>Eukaryota</taxon>
        <taxon>Fungi</taxon>
        <taxon>Dikarya</taxon>
        <taxon>Basidiomycota</taxon>
        <taxon>Agaricomycotina</taxon>
        <taxon>Tremellomycetes</taxon>
        <taxon>Tremellales</taxon>
        <taxon>Trimorphomycetaceae</taxon>
        <taxon>Saitozyma</taxon>
    </lineage>
</organism>
<dbReference type="STRING" id="1890683.A0A427YSH0"/>
<dbReference type="GO" id="GO:0015179">
    <property type="term" value="F:L-amino acid transmembrane transporter activity"/>
    <property type="evidence" value="ECO:0007669"/>
    <property type="project" value="TreeGrafter"/>
</dbReference>
<evidence type="ECO:0000256" key="9">
    <source>
        <dbReference type="SAM" id="Phobius"/>
    </source>
</evidence>
<feature type="region of interest" description="Disordered" evidence="8">
    <location>
        <begin position="1"/>
        <end position="28"/>
    </location>
</feature>
<evidence type="ECO:0000256" key="7">
    <source>
        <dbReference type="ARBA" id="ARBA00023136"/>
    </source>
</evidence>
<dbReference type="EMBL" id="RSCD01000003">
    <property type="protein sequence ID" value="RSH94032.1"/>
    <property type="molecule type" value="Genomic_DNA"/>
</dbReference>
<dbReference type="OrthoDB" id="655540at2759"/>
<evidence type="ECO:0000256" key="8">
    <source>
        <dbReference type="SAM" id="MobiDB-lite"/>
    </source>
</evidence>
<name>A0A427YSH0_9TREE</name>
<sequence>MSPNPPSTSTSSTTLAPSEITPLLKQRAPSAPSVHSVLIHHEPIVVPEVDSPDLDTNEEDGAEEGPKGREVEVYVPGKSTFAQTMLNTLGDILGTGLLACPIAFAHAGWVLGPVMLVITGAVTLFTLKLLLRIIEKDRRLRSFTDVIGYGLGPTGEKWVTGLFILEVAAWIVALVVLFSDTLEAVWPIFTSDQWKVVGLAIIIPTSFVPLRFLSFSSALGITSTWTLVGILIFSGIATAHAPGSLREPAATDLFPSQGWAKFATTFGLLLSGFGGHGLIPNLIRDMRNPKKADLACEMAYAIAMAIYLLVAICGYLMYGRGVSDEISKDLANTPGFSPVLNKTAVWMVALNPLTKIPLGVRPLSDVIYTWFGLHPTVLVPKSAPTPRYVTRPSSPTLSDPCADDDDNTPLLPELDLHVQAAAVAQHNRHERLKAFFRPLIRVLLAVLAVVGALVMPSFEAVLSLLGSGFGIVSIVIIPIMAYANLNGWKWWYFVLCGVCGVAAVAGTWASFLVDSSAS</sequence>
<evidence type="ECO:0000313" key="11">
    <source>
        <dbReference type="EMBL" id="RSH94032.1"/>
    </source>
</evidence>
<comment type="subcellular location">
    <subcellularLocation>
        <location evidence="1">Membrane</location>
        <topology evidence="1">Multi-pass membrane protein</topology>
    </subcellularLocation>
</comment>
<reference evidence="11 12" key="1">
    <citation type="submission" date="2018-11" db="EMBL/GenBank/DDBJ databases">
        <title>Genome sequence of Saitozyma podzolica DSM 27192.</title>
        <authorList>
            <person name="Aliyu H."/>
            <person name="Gorte O."/>
            <person name="Ochsenreither K."/>
        </authorList>
    </citation>
    <scope>NUCLEOTIDE SEQUENCE [LARGE SCALE GENOMIC DNA]</scope>
    <source>
        <strain evidence="11 12">DSM 27192</strain>
    </source>
</reference>
<comment type="similarity">
    <text evidence="2">Belongs to the amino acid/polyamine transporter 2 family.</text>
</comment>
<dbReference type="Gene3D" id="1.20.1740.10">
    <property type="entry name" value="Amino acid/polyamine transporter I"/>
    <property type="match status" value="1"/>
</dbReference>
<keyword evidence="7 9" id="KW-0472">Membrane</keyword>
<feature type="transmembrane region" description="Helical" evidence="9">
    <location>
        <begin position="212"/>
        <end position="237"/>
    </location>
</feature>
<keyword evidence="6 9" id="KW-1133">Transmembrane helix</keyword>
<evidence type="ECO:0000256" key="2">
    <source>
        <dbReference type="ARBA" id="ARBA00008066"/>
    </source>
</evidence>
<feature type="compositionally biased region" description="Acidic residues" evidence="8">
    <location>
        <begin position="50"/>
        <end position="63"/>
    </location>
</feature>
<evidence type="ECO:0000259" key="10">
    <source>
        <dbReference type="Pfam" id="PF01490"/>
    </source>
</evidence>
<dbReference type="Proteomes" id="UP000279259">
    <property type="component" value="Unassembled WGS sequence"/>
</dbReference>
<feature type="transmembrane region" description="Helical" evidence="9">
    <location>
        <begin position="158"/>
        <end position="178"/>
    </location>
</feature>
<feature type="transmembrane region" description="Helical" evidence="9">
    <location>
        <begin position="299"/>
        <end position="318"/>
    </location>
</feature>
<evidence type="ECO:0000256" key="5">
    <source>
        <dbReference type="ARBA" id="ARBA00022970"/>
    </source>
</evidence>
<feature type="transmembrane region" description="Helical" evidence="9">
    <location>
        <begin position="110"/>
        <end position="131"/>
    </location>
</feature>
<accession>A0A427YSH0</accession>
<evidence type="ECO:0000256" key="1">
    <source>
        <dbReference type="ARBA" id="ARBA00004141"/>
    </source>
</evidence>
<feature type="compositionally biased region" description="Low complexity" evidence="8">
    <location>
        <begin position="7"/>
        <end position="18"/>
    </location>
</feature>
<feature type="transmembrane region" description="Helical" evidence="9">
    <location>
        <begin position="490"/>
        <end position="513"/>
    </location>
</feature>
<feature type="region of interest" description="Disordered" evidence="8">
    <location>
        <begin position="48"/>
        <end position="69"/>
    </location>
</feature>
<keyword evidence="12" id="KW-1185">Reference proteome</keyword>
<keyword evidence="5" id="KW-0029">Amino-acid transport</keyword>
<dbReference type="GO" id="GO:0005774">
    <property type="term" value="C:vacuolar membrane"/>
    <property type="evidence" value="ECO:0007669"/>
    <property type="project" value="TreeGrafter"/>
</dbReference>
<dbReference type="InterPro" id="IPR013057">
    <property type="entry name" value="AA_transpt_TM"/>
</dbReference>